<comment type="caution">
    <text evidence="1">The sequence shown here is derived from an EMBL/GenBank/DDBJ whole genome shotgun (WGS) entry which is preliminary data.</text>
</comment>
<name>A0A1Y4MSX2_9FIRM</name>
<evidence type="ECO:0000313" key="1">
    <source>
        <dbReference type="EMBL" id="OUP71340.1"/>
    </source>
</evidence>
<protein>
    <submittedName>
        <fullName evidence="1">CTP synthase</fullName>
    </submittedName>
</protein>
<dbReference type="AlphaFoldDB" id="A0A1Y4MSX2"/>
<dbReference type="RefSeq" id="WP_087298865.1">
    <property type="nucleotide sequence ID" value="NZ_NFKP01000001.1"/>
</dbReference>
<sequence>MDEMKIGSKFTTGILSKLIAMLIRKKFGYDVELKLNEVNATVIDGKTHVHLDVDAELEKDELMKILKSIGL</sequence>
<accession>A0A1Y4MSX2</accession>
<dbReference type="Proteomes" id="UP000196386">
    <property type="component" value="Unassembled WGS sequence"/>
</dbReference>
<gene>
    <name evidence="1" type="ORF">B5F11_00155</name>
</gene>
<reference evidence="2" key="1">
    <citation type="submission" date="2017-04" db="EMBL/GenBank/DDBJ databases">
        <title>Function of individual gut microbiota members based on whole genome sequencing of pure cultures obtained from chicken caecum.</title>
        <authorList>
            <person name="Medvecky M."/>
            <person name="Cejkova D."/>
            <person name="Polansky O."/>
            <person name="Karasova D."/>
            <person name="Kubasova T."/>
            <person name="Cizek A."/>
            <person name="Rychlik I."/>
        </authorList>
    </citation>
    <scope>NUCLEOTIDE SEQUENCE [LARGE SCALE GENOMIC DNA]</scope>
    <source>
        <strain evidence="2">An175</strain>
    </source>
</reference>
<proteinExistence type="predicted"/>
<organism evidence="1 2">
    <name type="scientific">Anaerotruncus colihominis</name>
    <dbReference type="NCBI Taxonomy" id="169435"/>
    <lineage>
        <taxon>Bacteria</taxon>
        <taxon>Bacillati</taxon>
        <taxon>Bacillota</taxon>
        <taxon>Clostridia</taxon>
        <taxon>Eubacteriales</taxon>
        <taxon>Oscillospiraceae</taxon>
        <taxon>Anaerotruncus</taxon>
    </lineage>
</organism>
<dbReference type="EMBL" id="NFKP01000001">
    <property type="protein sequence ID" value="OUP71340.1"/>
    <property type="molecule type" value="Genomic_DNA"/>
</dbReference>
<evidence type="ECO:0000313" key="2">
    <source>
        <dbReference type="Proteomes" id="UP000196386"/>
    </source>
</evidence>